<dbReference type="EMBL" id="BOMI01000033">
    <property type="protein sequence ID" value="GID73356.1"/>
    <property type="molecule type" value="Genomic_DNA"/>
</dbReference>
<dbReference type="RefSeq" id="WP_203761280.1">
    <property type="nucleotide sequence ID" value="NZ_BAAABO010000029.1"/>
</dbReference>
<organism evidence="3 4">
    <name type="scientific">Paractinoplanes deccanensis</name>
    <dbReference type="NCBI Taxonomy" id="113561"/>
    <lineage>
        <taxon>Bacteria</taxon>
        <taxon>Bacillati</taxon>
        <taxon>Actinomycetota</taxon>
        <taxon>Actinomycetes</taxon>
        <taxon>Micromonosporales</taxon>
        <taxon>Micromonosporaceae</taxon>
        <taxon>Paractinoplanes</taxon>
    </lineage>
</organism>
<name>A0ABQ3Y029_9ACTN</name>
<keyword evidence="2" id="KW-0472">Membrane</keyword>
<evidence type="ECO:0000256" key="1">
    <source>
        <dbReference type="SAM" id="MobiDB-lite"/>
    </source>
</evidence>
<feature type="region of interest" description="Disordered" evidence="1">
    <location>
        <begin position="114"/>
        <end position="137"/>
    </location>
</feature>
<keyword evidence="4" id="KW-1185">Reference proteome</keyword>
<feature type="compositionally biased region" description="Basic and acidic residues" evidence="1">
    <location>
        <begin position="117"/>
        <end position="127"/>
    </location>
</feature>
<evidence type="ECO:0000313" key="4">
    <source>
        <dbReference type="Proteomes" id="UP000609879"/>
    </source>
</evidence>
<evidence type="ECO:0000313" key="3">
    <source>
        <dbReference type="EMBL" id="GID73356.1"/>
    </source>
</evidence>
<gene>
    <name evidence="3" type="ORF">Ade02nite_19970</name>
</gene>
<keyword evidence="2" id="KW-1133">Transmembrane helix</keyword>
<keyword evidence="2" id="KW-0812">Transmembrane</keyword>
<dbReference type="Proteomes" id="UP000609879">
    <property type="component" value="Unassembled WGS sequence"/>
</dbReference>
<feature type="transmembrane region" description="Helical" evidence="2">
    <location>
        <begin position="197"/>
        <end position="220"/>
    </location>
</feature>
<feature type="transmembrane region" description="Helical" evidence="2">
    <location>
        <begin position="167"/>
        <end position="185"/>
    </location>
</feature>
<proteinExistence type="predicted"/>
<reference evidence="3 4" key="1">
    <citation type="submission" date="2021-01" db="EMBL/GenBank/DDBJ databases">
        <title>Whole genome shotgun sequence of Actinoplanes deccanensis NBRC 13994.</title>
        <authorList>
            <person name="Komaki H."/>
            <person name="Tamura T."/>
        </authorList>
    </citation>
    <scope>NUCLEOTIDE SEQUENCE [LARGE SCALE GENOMIC DNA]</scope>
    <source>
        <strain evidence="3 4">NBRC 13994</strain>
    </source>
</reference>
<evidence type="ECO:0000256" key="2">
    <source>
        <dbReference type="SAM" id="Phobius"/>
    </source>
</evidence>
<comment type="caution">
    <text evidence="3">The sequence shown here is derived from an EMBL/GenBank/DDBJ whole genome shotgun (WGS) entry which is preliminary data.</text>
</comment>
<evidence type="ECO:0008006" key="5">
    <source>
        <dbReference type="Google" id="ProtNLM"/>
    </source>
</evidence>
<sequence>MTATSQARTDRSYRGVVYGFDLIIHESWMSGGYAVAHDDYVGKTRQRGRRREMQHRDDKPWSDLIVGSSHVLWEGICTEEELDDIERRFIREKKPRMNDKDNRWNAGRISYETQVSQRHERDARRGDPPWQPPENRNRDSLLEWDEAAPGVPAVAVRRPWKPWQKQLLGWSIAWLVLMIAGWVGLERWRDFGAWWHPAAVAGVALLALLSCLRLWTWLGAPVTKAQWRRKWREKTKPKRVRR</sequence>
<accession>A0ABQ3Y029</accession>
<protein>
    <recommendedName>
        <fullName evidence="5">GIY-YIG nuclease family protein</fullName>
    </recommendedName>
</protein>